<dbReference type="SUPFAM" id="SSF51445">
    <property type="entry name" value="(Trans)glycosidases"/>
    <property type="match status" value="1"/>
</dbReference>
<dbReference type="SUPFAM" id="SSF53187">
    <property type="entry name" value="Zn-dependent exopeptidases"/>
    <property type="match status" value="1"/>
</dbReference>
<proteinExistence type="inferred from homology"/>
<dbReference type="Proteomes" id="UP000256690">
    <property type="component" value="Unassembled WGS sequence"/>
</dbReference>
<dbReference type="CDD" id="cd03884">
    <property type="entry name" value="M20_bAS"/>
    <property type="match status" value="1"/>
</dbReference>
<protein>
    <submittedName>
        <fullName evidence="6">Uncharacterized protein</fullName>
    </submittedName>
</protein>
<feature type="domain" description="Glycoside hydrolase family 31 TIM barrel" evidence="4">
    <location>
        <begin position="649"/>
        <end position="952"/>
    </location>
</feature>
<dbReference type="InterPro" id="IPR048395">
    <property type="entry name" value="Glyco_hydro_31_C"/>
</dbReference>
<dbReference type="Gene3D" id="3.20.20.80">
    <property type="entry name" value="Glycosidases"/>
    <property type="match status" value="1"/>
</dbReference>
<evidence type="ECO:0000313" key="7">
    <source>
        <dbReference type="Proteomes" id="UP000256690"/>
    </source>
</evidence>
<dbReference type="CDD" id="cd06595">
    <property type="entry name" value="GH31_u1"/>
    <property type="match status" value="1"/>
</dbReference>
<keyword evidence="3" id="KW-0378">Hydrolase</keyword>
<gene>
    <name evidence="6" type="ORF">DSM5745_06164</name>
</gene>
<organism evidence="6 7">
    <name type="scientific">Aspergillus mulundensis</name>
    <dbReference type="NCBI Taxonomy" id="1810919"/>
    <lineage>
        <taxon>Eukaryota</taxon>
        <taxon>Fungi</taxon>
        <taxon>Dikarya</taxon>
        <taxon>Ascomycota</taxon>
        <taxon>Pezizomycotina</taxon>
        <taxon>Eurotiomycetes</taxon>
        <taxon>Eurotiomycetidae</taxon>
        <taxon>Eurotiales</taxon>
        <taxon>Aspergillaceae</taxon>
        <taxon>Aspergillus</taxon>
        <taxon>Aspergillus subgen. Nidulantes</taxon>
    </lineage>
</organism>
<dbReference type="Gene3D" id="2.60.40.1180">
    <property type="entry name" value="Golgi alpha-mannosidase II"/>
    <property type="match status" value="1"/>
</dbReference>
<accession>A0A3D8RZ47</accession>
<dbReference type="GO" id="GO:0016813">
    <property type="term" value="F:hydrolase activity, acting on carbon-nitrogen (but not peptide) bonds, in linear amidines"/>
    <property type="evidence" value="ECO:0007669"/>
    <property type="project" value="InterPro"/>
</dbReference>
<dbReference type="Pfam" id="PF21365">
    <property type="entry name" value="Glyco_hydro_31_3rd"/>
    <property type="match status" value="1"/>
</dbReference>
<evidence type="ECO:0000256" key="3">
    <source>
        <dbReference type="ARBA" id="ARBA00022801"/>
    </source>
</evidence>
<evidence type="ECO:0000259" key="5">
    <source>
        <dbReference type="Pfam" id="PF21365"/>
    </source>
</evidence>
<comment type="similarity">
    <text evidence="1">Belongs to the peptidase M20A family.</text>
</comment>
<dbReference type="Pfam" id="PF01546">
    <property type="entry name" value="Peptidase_M20"/>
    <property type="match status" value="1"/>
</dbReference>
<dbReference type="SUPFAM" id="SSF55031">
    <property type="entry name" value="Bacterial exopeptidase dimerisation domain"/>
    <property type="match status" value="1"/>
</dbReference>
<evidence type="ECO:0000313" key="6">
    <source>
        <dbReference type="EMBL" id="RDW79312.1"/>
    </source>
</evidence>
<dbReference type="OrthoDB" id="1334205at2759"/>
<dbReference type="InterPro" id="IPR013780">
    <property type="entry name" value="Glyco_hydro_b"/>
</dbReference>
<evidence type="ECO:0000259" key="4">
    <source>
        <dbReference type="Pfam" id="PF01055"/>
    </source>
</evidence>
<dbReference type="GeneID" id="38116534"/>
<dbReference type="RefSeq" id="XP_026604012.1">
    <property type="nucleotide sequence ID" value="XM_026748180.1"/>
</dbReference>
<dbReference type="InterPro" id="IPR000322">
    <property type="entry name" value="Glyco_hydro_31_TIM"/>
</dbReference>
<dbReference type="InterPro" id="IPR017853">
    <property type="entry name" value="GH"/>
</dbReference>
<dbReference type="STRING" id="1810919.A0A3D8RZ47"/>
<feature type="domain" description="Glycosyl hydrolase family 31 C-terminal" evidence="5">
    <location>
        <begin position="961"/>
        <end position="1052"/>
    </location>
</feature>
<dbReference type="InterPro" id="IPR002933">
    <property type="entry name" value="Peptidase_M20"/>
</dbReference>
<dbReference type="SUPFAM" id="SSF51011">
    <property type="entry name" value="Glycosyl hydrolase domain"/>
    <property type="match status" value="1"/>
</dbReference>
<name>A0A3D8RZ47_9EURO</name>
<dbReference type="GO" id="GO:0004553">
    <property type="term" value="F:hydrolase activity, hydrolyzing O-glycosyl compounds"/>
    <property type="evidence" value="ECO:0007669"/>
    <property type="project" value="InterPro"/>
</dbReference>
<keyword evidence="7" id="KW-1185">Reference proteome</keyword>
<comment type="similarity">
    <text evidence="2">Belongs to the glycosyl hydrolase 31 family.</text>
</comment>
<sequence>MFRHAIRARVSLSLCGKHPVAGRRWNSNVPAAQKLTINGDRLWNDIHFTAQYSAPSPGGVTRLCADENDKLARDWFRDQVLALGAEYKVNATGSQFAKFDGEDDTVPPIAMGSHLDTVATGGKFDGPLGVLSGLEVIRSFKEQGIKTRAPLALINWTNEEGARFFPPLGSSTVYAGQTGVEQAHASLSNDGSGITMGSELAKIGYVGDGPNTFEEFPISAHFEVHVEQATDLEKAGKPVGWVEGWHGITYYEVVFTGEDGHANTYPMYGRRDALTGAAKLITQLETLAYSRNGYTTVTNIQSGPWGACNIQSKTKVVFCLMHRETEGLEEMGADIVRSIKGIAALHGLEYDVTRPVHLLPGDFWPEAVDCVRRACGDKGIGSRTGTAHDSTMTRLKCPTGMVFVRGKDGISHCAKEWSDKEDCEEGALVLGKAVLNFDAYLKEQAGRDKASQPSIAMEKYVFETHPIANPDAVVQGPNYRFTLLNERLIRFEWAEDGQFEDRASTFAINREFPAPKFQVVNGDELEIITDHFHVSYTKQKFSPESLIFHFNGKSVKYGTPWRFGTPTEFNLGGTARTLDGVDGRCDMGQGVLSKAGYAVIDDSKSMLFDSNGFVAPRKPGERFDCYLFCYGRDYKAAIKAFYAVSGKQPEVPRFVLGNWWSRYYAYHQDEYVELMDKFREHDIPLSVAVLDMDWHYVSDELVPHAGWTGYTWNEKLFPDPGRFRNEIHHRKLRITLNDHPHAGIHAHEAAYEDMARFLGHDTSDKKPILFDPASPKFMEAYFGILHRRLENEACDFWWVDWQQGPFSKIPGFDPLWLLNHFQYLDSKRNGRYPLIFSRYGGPGSHRYPIGFSGDTVVSWDSLAFQPEFTATASNIGYGWWSHDIGGHIRGIRDDELLVRWTQLGVFSPVMRLHSTSSRWMSKEPWLYRDECSEAMAGFLRFRHRLVPYLYTQSVLGSRNDEPLVQPMYWSYPNENNAYEFPNQYYLGTDLLVAPIVQPRDLRTNLASVKAWLPPQGRFMDLFTGTIYDGGRGVTFYRSIRQYPVLASEGSIITMGHGISARNGCSNPSRIEILILVGRDGHASVIEDAADDSFDERDECYPQTPNARREWSITFQQERGELTARIPAGNLAVRFPGLHSIPQGFKVRIQDNEPGDGGVDVQLDRYRNMPCLSVYFPGLDPLLPTTFTIMLGPNPQLAVLDHGPRLEEVIRGYQIEFSMKDRLWNAIEGGKGKPLSTISSLLALGYDEAIVGPLVELIAADSRPLSPPSTG</sequence>
<dbReference type="InterPro" id="IPR036264">
    <property type="entry name" value="Bact_exopeptidase_dim_dom"/>
</dbReference>
<dbReference type="NCBIfam" id="TIGR01879">
    <property type="entry name" value="hydantase"/>
    <property type="match status" value="1"/>
</dbReference>
<dbReference type="PANTHER" id="PTHR32494:SF20">
    <property type="entry name" value="PEPTIDASE M20 DIMERISATION DOMAIN-CONTAINING PROTEIN"/>
    <property type="match status" value="1"/>
</dbReference>
<dbReference type="InterPro" id="IPR010158">
    <property type="entry name" value="Amidase_Cbmase"/>
</dbReference>
<dbReference type="GO" id="GO:0005975">
    <property type="term" value="P:carbohydrate metabolic process"/>
    <property type="evidence" value="ECO:0007669"/>
    <property type="project" value="InterPro"/>
</dbReference>
<dbReference type="Gene3D" id="3.30.70.360">
    <property type="match status" value="1"/>
</dbReference>
<dbReference type="Pfam" id="PF01055">
    <property type="entry name" value="Glyco_hydro_31_2nd"/>
    <property type="match status" value="1"/>
</dbReference>
<reference evidence="6 7" key="1">
    <citation type="journal article" date="2018" name="IMA Fungus">
        <title>IMA Genome-F 9: Draft genome sequence of Annulohypoxylon stygium, Aspergillus mulundensis, Berkeleyomyces basicola (syn. Thielaviopsis basicola), Ceratocystis smalleyi, two Cercospora beticola strains, Coleophoma cylindrospora, Fusarium fracticaudum, Phialophora cf. hyalina, and Morchella septimelata.</title>
        <authorList>
            <person name="Wingfield B.D."/>
            <person name="Bills G.F."/>
            <person name="Dong Y."/>
            <person name="Huang W."/>
            <person name="Nel W.J."/>
            <person name="Swalarsk-Parry B.S."/>
            <person name="Vaghefi N."/>
            <person name="Wilken P.M."/>
            <person name="An Z."/>
            <person name="de Beer Z.W."/>
            <person name="De Vos L."/>
            <person name="Chen L."/>
            <person name="Duong T.A."/>
            <person name="Gao Y."/>
            <person name="Hammerbacher A."/>
            <person name="Kikkert J.R."/>
            <person name="Li Y."/>
            <person name="Li H."/>
            <person name="Li K."/>
            <person name="Li Q."/>
            <person name="Liu X."/>
            <person name="Ma X."/>
            <person name="Naidoo K."/>
            <person name="Pethybridge S.J."/>
            <person name="Sun J."/>
            <person name="Steenkamp E.T."/>
            <person name="van der Nest M.A."/>
            <person name="van Wyk S."/>
            <person name="Wingfield M.J."/>
            <person name="Xiong C."/>
            <person name="Yue Q."/>
            <person name="Zhang X."/>
        </authorList>
    </citation>
    <scope>NUCLEOTIDE SEQUENCE [LARGE SCALE GENOMIC DNA]</scope>
    <source>
        <strain evidence="6 7">DSM 5745</strain>
    </source>
</reference>
<dbReference type="PANTHER" id="PTHR32494">
    <property type="entry name" value="ALLANTOATE DEIMINASE-RELATED"/>
    <property type="match status" value="1"/>
</dbReference>
<evidence type="ECO:0000256" key="2">
    <source>
        <dbReference type="ARBA" id="ARBA00007806"/>
    </source>
</evidence>
<dbReference type="EMBL" id="PVWQ01000006">
    <property type="protein sequence ID" value="RDW79312.1"/>
    <property type="molecule type" value="Genomic_DNA"/>
</dbReference>
<dbReference type="Gene3D" id="3.40.630.10">
    <property type="entry name" value="Zn peptidases"/>
    <property type="match status" value="1"/>
</dbReference>
<comment type="caution">
    <text evidence="6">The sequence shown here is derived from an EMBL/GenBank/DDBJ whole genome shotgun (WGS) entry which is preliminary data.</text>
</comment>
<evidence type="ECO:0000256" key="1">
    <source>
        <dbReference type="ARBA" id="ARBA00006247"/>
    </source>
</evidence>
<dbReference type="AlphaFoldDB" id="A0A3D8RZ47"/>